<evidence type="ECO:0000313" key="2">
    <source>
        <dbReference type="EMBL" id="KAK2154624.1"/>
    </source>
</evidence>
<dbReference type="AlphaFoldDB" id="A0AAD9JK03"/>
<gene>
    <name evidence="2" type="ORF">NP493_2156g00001</name>
</gene>
<evidence type="ECO:0000313" key="3">
    <source>
        <dbReference type="Proteomes" id="UP001209878"/>
    </source>
</evidence>
<feature type="region of interest" description="Disordered" evidence="1">
    <location>
        <begin position="64"/>
        <end position="124"/>
    </location>
</feature>
<keyword evidence="3" id="KW-1185">Reference proteome</keyword>
<dbReference type="EMBL" id="JAODUO010002159">
    <property type="protein sequence ID" value="KAK2154624.1"/>
    <property type="molecule type" value="Genomic_DNA"/>
</dbReference>
<organism evidence="2 3">
    <name type="scientific">Ridgeia piscesae</name>
    <name type="common">Tubeworm</name>
    <dbReference type="NCBI Taxonomy" id="27915"/>
    <lineage>
        <taxon>Eukaryota</taxon>
        <taxon>Metazoa</taxon>
        <taxon>Spiralia</taxon>
        <taxon>Lophotrochozoa</taxon>
        <taxon>Annelida</taxon>
        <taxon>Polychaeta</taxon>
        <taxon>Sedentaria</taxon>
        <taxon>Canalipalpata</taxon>
        <taxon>Sabellida</taxon>
        <taxon>Siboglinidae</taxon>
        <taxon>Ridgeia</taxon>
    </lineage>
</organism>
<feature type="region of interest" description="Disordered" evidence="1">
    <location>
        <begin position="1"/>
        <end position="44"/>
    </location>
</feature>
<protein>
    <submittedName>
        <fullName evidence="2">Uncharacterized protein</fullName>
    </submittedName>
</protein>
<accession>A0AAD9JK03</accession>
<proteinExistence type="predicted"/>
<reference evidence="2" key="1">
    <citation type="journal article" date="2023" name="Mol. Biol. Evol.">
        <title>Third-Generation Sequencing Reveals the Adaptive Role of the Epigenome in Three Deep-Sea Polychaetes.</title>
        <authorList>
            <person name="Perez M."/>
            <person name="Aroh O."/>
            <person name="Sun Y."/>
            <person name="Lan Y."/>
            <person name="Juniper S.K."/>
            <person name="Young C.R."/>
            <person name="Angers B."/>
            <person name="Qian P.Y."/>
        </authorList>
    </citation>
    <scope>NUCLEOTIDE SEQUENCE</scope>
    <source>
        <strain evidence="2">R07B-5</strain>
    </source>
</reference>
<feature type="compositionally biased region" description="Low complexity" evidence="1">
    <location>
        <begin position="109"/>
        <end position="124"/>
    </location>
</feature>
<comment type="caution">
    <text evidence="2">The sequence shown here is derived from an EMBL/GenBank/DDBJ whole genome shotgun (WGS) entry which is preliminary data.</text>
</comment>
<evidence type="ECO:0000256" key="1">
    <source>
        <dbReference type="SAM" id="MobiDB-lite"/>
    </source>
</evidence>
<feature type="compositionally biased region" description="Gly residues" evidence="1">
    <location>
        <begin position="24"/>
        <end position="35"/>
    </location>
</feature>
<name>A0AAD9JK03_RIDPI</name>
<dbReference type="Proteomes" id="UP001209878">
    <property type="component" value="Unassembled WGS sequence"/>
</dbReference>
<sequence>MLESTRELSAPVTARSRGAATGISGAGNTGAGNEGGGREATRSSRNCFNTSLVTMATIEAVEAASVGGRSSGRPAAAEAIRRRRTGGAGKSGSVGRVRAARRADGGRTAGAPRLAARPAGMLQN</sequence>